<evidence type="ECO:0000313" key="2">
    <source>
        <dbReference type="EMBL" id="MPC99260.1"/>
    </source>
</evidence>
<keyword evidence="3" id="KW-1185">Reference proteome</keyword>
<comment type="caution">
    <text evidence="2">The sequence shown here is derived from an EMBL/GenBank/DDBJ whole genome shotgun (WGS) entry which is preliminary data.</text>
</comment>
<sequence>MAPTCRAAPHVSALHSPARPAPPFPAPHVTHCPPGTQARRVITSPRRFLPPSTPLPCLRSSSTLNTRLGRDRTGRGGRGMAPTIMSPGRRSLANTTAPAKHHTQAWRGQH</sequence>
<accession>A0A5B7JR24</accession>
<protein>
    <submittedName>
        <fullName evidence="2">Uncharacterized protein</fullName>
    </submittedName>
</protein>
<evidence type="ECO:0000256" key="1">
    <source>
        <dbReference type="SAM" id="MobiDB-lite"/>
    </source>
</evidence>
<dbReference type="AlphaFoldDB" id="A0A5B7JR24"/>
<feature type="compositionally biased region" description="Basic residues" evidence="1">
    <location>
        <begin position="99"/>
        <end position="110"/>
    </location>
</feature>
<proteinExistence type="predicted"/>
<gene>
    <name evidence="2" type="ORF">E2C01_094664</name>
</gene>
<feature type="region of interest" description="Disordered" evidence="1">
    <location>
        <begin position="46"/>
        <end position="110"/>
    </location>
</feature>
<name>A0A5B7JR24_PORTR</name>
<dbReference type="Proteomes" id="UP000324222">
    <property type="component" value="Unassembled WGS sequence"/>
</dbReference>
<feature type="region of interest" description="Disordered" evidence="1">
    <location>
        <begin position="1"/>
        <end position="33"/>
    </location>
</feature>
<reference evidence="2 3" key="1">
    <citation type="submission" date="2019-05" db="EMBL/GenBank/DDBJ databases">
        <title>Another draft genome of Portunus trituberculatus and its Hox gene families provides insights of decapod evolution.</title>
        <authorList>
            <person name="Jeong J.-H."/>
            <person name="Song I."/>
            <person name="Kim S."/>
            <person name="Choi T."/>
            <person name="Kim D."/>
            <person name="Ryu S."/>
            <person name="Kim W."/>
        </authorList>
    </citation>
    <scope>NUCLEOTIDE SEQUENCE [LARGE SCALE GENOMIC DNA]</scope>
    <source>
        <tissue evidence="2">Muscle</tissue>
    </source>
</reference>
<organism evidence="2 3">
    <name type="scientific">Portunus trituberculatus</name>
    <name type="common">Swimming crab</name>
    <name type="synonym">Neptunus trituberculatus</name>
    <dbReference type="NCBI Taxonomy" id="210409"/>
    <lineage>
        <taxon>Eukaryota</taxon>
        <taxon>Metazoa</taxon>
        <taxon>Ecdysozoa</taxon>
        <taxon>Arthropoda</taxon>
        <taxon>Crustacea</taxon>
        <taxon>Multicrustacea</taxon>
        <taxon>Malacostraca</taxon>
        <taxon>Eumalacostraca</taxon>
        <taxon>Eucarida</taxon>
        <taxon>Decapoda</taxon>
        <taxon>Pleocyemata</taxon>
        <taxon>Brachyura</taxon>
        <taxon>Eubrachyura</taxon>
        <taxon>Portunoidea</taxon>
        <taxon>Portunidae</taxon>
        <taxon>Portuninae</taxon>
        <taxon>Portunus</taxon>
    </lineage>
</organism>
<evidence type="ECO:0000313" key="3">
    <source>
        <dbReference type="Proteomes" id="UP000324222"/>
    </source>
</evidence>
<dbReference type="EMBL" id="VSRR010117611">
    <property type="protein sequence ID" value="MPC99260.1"/>
    <property type="molecule type" value="Genomic_DNA"/>
</dbReference>